<dbReference type="PROSITE" id="PS50850">
    <property type="entry name" value="MFS"/>
    <property type="match status" value="1"/>
</dbReference>
<dbReference type="Proteomes" id="UP000254573">
    <property type="component" value="Unassembled WGS sequence"/>
</dbReference>
<dbReference type="CDD" id="cd17369">
    <property type="entry name" value="MFS_ShiA_like"/>
    <property type="match status" value="1"/>
</dbReference>
<dbReference type="InterPro" id="IPR036259">
    <property type="entry name" value="MFS_trans_sf"/>
</dbReference>
<dbReference type="GO" id="GO:0022857">
    <property type="term" value="F:transmembrane transporter activity"/>
    <property type="evidence" value="ECO:0007669"/>
    <property type="project" value="InterPro"/>
</dbReference>
<name>A0A378YQP1_9BURK</name>
<dbReference type="AlphaFoldDB" id="A0A378YQP1"/>
<evidence type="ECO:0000256" key="4">
    <source>
        <dbReference type="ARBA" id="ARBA00022692"/>
    </source>
</evidence>
<dbReference type="GeneID" id="57196619"/>
<dbReference type="EMBL" id="UGSG01000001">
    <property type="protein sequence ID" value="SUA78880.1"/>
    <property type="molecule type" value="Genomic_DNA"/>
</dbReference>
<feature type="transmembrane region" description="Helical" evidence="7">
    <location>
        <begin position="382"/>
        <end position="405"/>
    </location>
</feature>
<keyword evidence="4 7" id="KW-0812">Transmembrane</keyword>
<dbReference type="Pfam" id="PF07690">
    <property type="entry name" value="MFS_1"/>
    <property type="match status" value="1"/>
</dbReference>
<evidence type="ECO:0000256" key="7">
    <source>
        <dbReference type="SAM" id="Phobius"/>
    </source>
</evidence>
<dbReference type="SUPFAM" id="SSF103473">
    <property type="entry name" value="MFS general substrate transporter"/>
    <property type="match status" value="1"/>
</dbReference>
<feature type="transmembrane region" description="Helical" evidence="7">
    <location>
        <begin position="286"/>
        <end position="304"/>
    </location>
</feature>
<dbReference type="FunFam" id="1.20.1250.20:FF:000001">
    <property type="entry name" value="Dicarboxylate MFS transporter"/>
    <property type="match status" value="1"/>
</dbReference>
<dbReference type="PANTHER" id="PTHR43045:SF1">
    <property type="entry name" value="SHIKIMATE TRANSPORTER"/>
    <property type="match status" value="1"/>
</dbReference>
<evidence type="ECO:0000313" key="11">
    <source>
        <dbReference type="Proteomes" id="UP000254573"/>
    </source>
</evidence>
<evidence type="ECO:0000256" key="2">
    <source>
        <dbReference type="ARBA" id="ARBA00022448"/>
    </source>
</evidence>
<dbReference type="Pfam" id="PF00083">
    <property type="entry name" value="Sugar_tr"/>
    <property type="match status" value="1"/>
</dbReference>
<evidence type="ECO:0000256" key="1">
    <source>
        <dbReference type="ARBA" id="ARBA00004651"/>
    </source>
</evidence>
<evidence type="ECO:0000259" key="8">
    <source>
        <dbReference type="PROSITE" id="PS50850"/>
    </source>
</evidence>
<evidence type="ECO:0000256" key="6">
    <source>
        <dbReference type="ARBA" id="ARBA00023136"/>
    </source>
</evidence>
<dbReference type="KEGG" id="prb:X636_10885"/>
<keyword evidence="12" id="KW-1185">Reference proteome</keyword>
<dbReference type="GO" id="GO:0005886">
    <property type="term" value="C:plasma membrane"/>
    <property type="evidence" value="ECO:0007669"/>
    <property type="project" value="UniProtKB-SubCell"/>
</dbReference>
<keyword evidence="2" id="KW-0813">Transport</keyword>
<dbReference type="InterPro" id="IPR005829">
    <property type="entry name" value="Sugar_transporter_CS"/>
</dbReference>
<evidence type="ECO:0000313" key="12">
    <source>
        <dbReference type="Proteomes" id="UP000361468"/>
    </source>
</evidence>
<evidence type="ECO:0000313" key="9">
    <source>
        <dbReference type="EMBL" id="SUA78880.1"/>
    </source>
</evidence>
<dbReference type="KEGG" id="ppnm:LV28_14705"/>
<dbReference type="PROSITE" id="PS00216">
    <property type="entry name" value="SUGAR_TRANSPORT_1"/>
    <property type="match status" value="1"/>
</dbReference>
<feature type="transmembrane region" description="Helical" evidence="7">
    <location>
        <begin position="96"/>
        <end position="114"/>
    </location>
</feature>
<evidence type="ECO:0000313" key="10">
    <source>
        <dbReference type="EMBL" id="VVE72380.1"/>
    </source>
</evidence>
<accession>A0A378YQP1</accession>
<keyword evidence="5 7" id="KW-1133">Transmembrane helix</keyword>
<feature type="domain" description="Major facilitator superfamily (MFS) profile" evidence="8">
    <location>
        <begin position="23"/>
        <end position="433"/>
    </location>
</feature>
<dbReference type="RefSeq" id="WP_023598222.1">
    <property type="nucleotide sequence ID" value="NC_023018.2"/>
</dbReference>
<dbReference type="STRING" id="93220.A6P55_11835"/>
<dbReference type="Gene3D" id="1.20.1250.20">
    <property type="entry name" value="MFS general substrate transporter like domains"/>
    <property type="match status" value="2"/>
</dbReference>
<evidence type="ECO:0000256" key="5">
    <source>
        <dbReference type="ARBA" id="ARBA00022989"/>
    </source>
</evidence>
<feature type="transmembrane region" description="Helical" evidence="7">
    <location>
        <begin position="316"/>
        <end position="335"/>
    </location>
</feature>
<dbReference type="KEGG" id="ppno:DA70_15965"/>
<protein>
    <submittedName>
        <fullName evidence="10">MFS transporter</fullName>
    </submittedName>
    <submittedName>
        <fullName evidence="9">Proline porter II</fullName>
    </submittedName>
</protein>
<feature type="transmembrane region" description="Helical" evidence="7">
    <location>
        <begin position="59"/>
        <end position="84"/>
    </location>
</feature>
<reference evidence="9 11" key="1">
    <citation type="submission" date="2018-06" db="EMBL/GenBank/DDBJ databases">
        <authorList>
            <consortium name="Pathogen Informatics"/>
            <person name="Doyle S."/>
        </authorList>
    </citation>
    <scope>NUCLEOTIDE SEQUENCE [LARGE SCALE GENOMIC DNA]</scope>
    <source>
        <strain evidence="9 11">NCTC13160</strain>
    </source>
</reference>
<feature type="transmembrane region" description="Helical" evidence="7">
    <location>
        <begin position="162"/>
        <end position="184"/>
    </location>
</feature>
<keyword evidence="6 7" id="KW-0472">Membrane</keyword>
<evidence type="ECO:0000256" key="3">
    <source>
        <dbReference type="ARBA" id="ARBA00022475"/>
    </source>
</evidence>
<dbReference type="InterPro" id="IPR020846">
    <property type="entry name" value="MFS_dom"/>
</dbReference>
<keyword evidence="3" id="KW-1003">Cell membrane</keyword>
<organism evidence="9 11">
    <name type="scientific">Pandoraea pnomenusa</name>
    <dbReference type="NCBI Taxonomy" id="93220"/>
    <lineage>
        <taxon>Bacteria</taxon>
        <taxon>Pseudomonadati</taxon>
        <taxon>Pseudomonadota</taxon>
        <taxon>Betaproteobacteria</taxon>
        <taxon>Burkholderiales</taxon>
        <taxon>Burkholderiaceae</taxon>
        <taxon>Pandoraea</taxon>
    </lineage>
</organism>
<feature type="transmembrane region" description="Helical" evidence="7">
    <location>
        <begin position="341"/>
        <end position="361"/>
    </location>
</feature>
<gene>
    <name evidence="9" type="primary">proP_9</name>
    <name evidence="9" type="ORF">NCTC13160_02899</name>
    <name evidence="10" type="ORF">PPN31119_04260</name>
</gene>
<dbReference type="Proteomes" id="UP000361468">
    <property type="component" value="Unassembled WGS sequence"/>
</dbReference>
<reference evidence="10 12" key="2">
    <citation type="submission" date="2019-08" db="EMBL/GenBank/DDBJ databases">
        <authorList>
            <person name="Peeters C."/>
        </authorList>
    </citation>
    <scope>NUCLEOTIDE SEQUENCE [LARGE SCALE GENOMIC DNA]</scope>
    <source>
        <strain evidence="10 12">LMG 31119</strain>
    </source>
</reference>
<dbReference type="EMBL" id="CABPSO010000019">
    <property type="protein sequence ID" value="VVE72380.1"/>
    <property type="molecule type" value="Genomic_DNA"/>
</dbReference>
<dbReference type="InterPro" id="IPR011701">
    <property type="entry name" value="MFS"/>
</dbReference>
<feature type="transmembrane region" description="Helical" evidence="7">
    <location>
        <begin position="196"/>
        <end position="217"/>
    </location>
</feature>
<dbReference type="OrthoDB" id="6766492at2"/>
<feature type="transmembrane region" description="Helical" evidence="7">
    <location>
        <begin position="258"/>
        <end position="280"/>
    </location>
</feature>
<feature type="transmembrane region" description="Helical" evidence="7">
    <location>
        <begin position="120"/>
        <end position="141"/>
    </location>
</feature>
<comment type="subcellular location">
    <subcellularLocation>
        <location evidence="1">Cell membrane</location>
        <topology evidence="1">Multi-pass membrane protein</topology>
    </subcellularLocation>
</comment>
<proteinExistence type="predicted"/>
<dbReference type="InterPro" id="IPR005828">
    <property type="entry name" value="MFS_sugar_transport-like"/>
</dbReference>
<feature type="transmembrane region" description="Helical" evidence="7">
    <location>
        <begin position="411"/>
        <end position="431"/>
    </location>
</feature>
<sequence length="435" mass="46968">MEQVLTGVGDRAAANAEKAVRTVALASLIGTTVEWYDFFLYGTVTGLVFNKLFFPSGDAFVATALAYTVYAVGFATRPLGGILFGHFGDKLGRKPLLIVTLTIMGVSTFLIGLVPTYDSIGIAAPLILLFLRLLQGIGLGGEWGGAVLMAFEYAPRDKRGQFAAYPQIGLAVGLCLSTGVVALLSSTLTDAQFMAWGWRLAFMLSLVLVAVGMFIRLRVLETPEFARIKDSQHVAHVPLSEIARDYRRNVLLGWGARYIDGVVFNVYAVFAISYLVGTLHFPKTPVLLAVTVAALVLIVTIPYASKLSDRVGRRRVFGWGALACGVCSIPALALMHYSSNVWWVSLAVIVPLGVVYAFVYGPEASMFCELFDTRVRYTGISVVYQVSGIVSSSITPLVAATLLEYGGHKPWWIAVYVLVVGCLSAACAAAMKRTY</sequence>
<dbReference type="PANTHER" id="PTHR43045">
    <property type="entry name" value="SHIKIMATE TRANSPORTER"/>
    <property type="match status" value="1"/>
</dbReference>